<name>A0A163M105_ABSGL</name>
<keyword evidence="3" id="KW-1185">Reference proteome</keyword>
<dbReference type="Proteomes" id="UP000078561">
    <property type="component" value="Unassembled WGS sequence"/>
</dbReference>
<evidence type="ECO:0000256" key="1">
    <source>
        <dbReference type="SAM" id="MobiDB-lite"/>
    </source>
</evidence>
<sequence length="252" mass="28430">MDSIIINSPDPPEPPDRFYGMSGKQIILALKKEKAHRLRTQTTNRQQYNCRHCGGNHQDARSAECPHDRRYTGSEARPLKRHLSATEKTIDKKQKGEGSDQLRLQYRNEDASLCKPCSRKGRFDRNEVAPHHSTGSSFCPDHSATKDDPRNNTSGSKHMMVTRKVTLNKVLKLDGDEKVAFVNETRTMVERLCNIGTKTQMFDNCYFLRQLEYDNPPSHSTTAPSPVPTPAPQDAATDAGPSRWFGSRKDCS</sequence>
<feature type="compositionally biased region" description="Basic and acidic residues" evidence="1">
    <location>
        <begin position="58"/>
        <end position="72"/>
    </location>
</feature>
<proteinExistence type="predicted"/>
<dbReference type="AlphaFoldDB" id="A0A163M105"/>
<feature type="region of interest" description="Disordered" evidence="1">
    <location>
        <begin position="125"/>
        <end position="159"/>
    </location>
</feature>
<evidence type="ECO:0000313" key="2">
    <source>
        <dbReference type="EMBL" id="SAM00258.1"/>
    </source>
</evidence>
<gene>
    <name evidence="2" type="primary">ABSGL_05939.1 scaffold 7611</name>
</gene>
<accession>A0A163M105</accession>
<feature type="region of interest" description="Disordered" evidence="1">
    <location>
        <begin position="215"/>
        <end position="252"/>
    </location>
</feature>
<evidence type="ECO:0000313" key="3">
    <source>
        <dbReference type="Proteomes" id="UP000078561"/>
    </source>
</evidence>
<feature type="compositionally biased region" description="Basic and acidic residues" evidence="1">
    <location>
        <begin position="84"/>
        <end position="104"/>
    </location>
</feature>
<protein>
    <submittedName>
        <fullName evidence="2">Uncharacterized protein</fullName>
    </submittedName>
</protein>
<reference evidence="2" key="1">
    <citation type="submission" date="2016-04" db="EMBL/GenBank/DDBJ databases">
        <authorList>
            <person name="Evans L.H."/>
            <person name="Alamgir A."/>
            <person name="Owens N."/>
            <person name="Weber N.D."/>
            <person name="Virtaneva K."/>
            <person name="Barbian K."/>
            <person name="Babar A."/>
            <person name="Rosenke K."/>
        </authorList>
    </citation>
    <scope>NUCLEOTIDE SEQUENCE [LARGE SCALE GENOMIC DNA]</scope>
    <source>
        <strain evidence="2">CBS 101.48</strain>
    </source>
</reference>
<dbReference type="InParanoid" id="A0A163M105"/>
<dbReference type="STRING" id="4829.A0A163M105"/>
<organism evidence="2">
    <name type="scientific">Absidia glauca</name>
    <name type="common">Pin mould</name>
    <dbReference type="NCBI Taxonomy" id="4829"/>
    <lineage>
        <taxon>Eukaryota</taxon>
        <taxon>Fungi</taxon>
        <taxon>Fungi incertae sedis</taxon>
        <taxon>Mucoromycota</taxon>
        <taxon>Mucoromycotina</taxon>
        <taxon>Mucoromycetes</taxon>
        <taxon>Mucorales</taxon>
        <taxon>Cunninghamellaceae</taxon>
        <taxon>Absidia</taxon>
    </lineage>
</organism>
<feature type="region of interest" description="Disordered" evidence="1">
    <location>
        <begin position="55"/>
        <end position="104"/>
    </location>
</feature>
<dbReference type="EMBL" id="LT553181">
    <property type="protein sequence ID" value="SAM00258.1"/>
    <property type="molecule type" value="Genomic_DNA"/>
</dbReference>
<dbReference type="OrthoDB" id="10632456at2759"/>